<name>A0A5C4L1F3_PSEJE</name>
<evidence type="ECO:0000313" key="1">
    <source>
        <dbReference type="EMBL" id="TNB98427.1"/>
    </source>
</evidence>
<dbReference type="Proteomes" id="UP000306272">
    <property type="component" value="Unassembled WGS sequence"/>
</dbReference>
<proteinExistence type="predicted"/>
<protein>
    <submittedName>
        <fullName evidence="1">Uncharacterized protein</fullName>
    </submittedName>
</protein>
<organism evidence="1 2">
    <name type="scientific">Pseudomonas jessenii</name>
    <dbReference type="NCBI Taxonomy" id="77298"/>
    <lineage>
        <taxon>Bacteria</taxon>
        <taxon>Pseudomonadati</taxon>
        <taxon>Pseudomonadota</taxon>
        <taxon>Gammaproteobacteria</taxon>
        <taxon>Pseudomonadales</taxon>
        <taxon>Pseudomonadaceae</taxon>
        <taxon>Pseudomonas</taxon>
    </lineage>
</organism>
<gene>
    <name evidence="1" type="ORF">FHG55_05085</name>
</gene>
<dbReference type="AlphaFoldDB" id="A0A5C4L1F3"/>
<reference evidence="1" key="1">
    <citation type="submission" date="2019-06" db="EMBL/GenBank/DDBJ databases">
        <title>Pseudomonas-derived Butenolides : (Bio)synthesis of Styrolides.</title>
        <authorList>
            <person name="Klapper M."/>
            <person name="Chowdhury S."/>
            <person name="Stallforth P."/>
        </authorList>
    </citation>
    <scope>NUCLEOTIDE SEQUENCE [LARGE SCALE GENOMIC DNA]</scope>
    <source>
        <strain evidence="1">EC-S101</strain>
    </source>
</reference>
<sequence length="256" mass="27180">MKYPPPVLAPDPAKYQMISIATEHANGLRSLIVDQSIDRQNRDWATSDFTSIGVVGAVAGALAGQTGLLNTGAGMSVLGVSTRERYQYTNQQAAYAGAQNALDCMLTTIQSTNDTYVAWAGSQTGSQVTAEAAHALPGIIVAATTKVRLSLITRLGAISSEPIKASELGDAYRAQKAAQDRKKEASQELKDQADADRVVLDRLADPSQRANILSTDTSDKLRIDTENALVPLVLRDVVGVNIVGMEAKITECTAGY</sequence>
<keyword evidence="2" id="KW-1185">Reference proteome</keyword>
<comment type="caution">
    <text evidence="1">The sequence shown here is derived from an EMBL/GenBank/DDBJ whole genome shotgun (WGS) entry which is preliminary data.</text>
</comment>
<accession>A0A5C4L1F3</accession>
<evidence type="ECO:0000313" key="2">
    <source>
        <dbReference type="Proteomes" id="UP000306272"/>
    </source>
</evidence>
<dbReference type="EMBL" id="VDDB01000005">
    <property type="protein sequence ID" value="TNB98427.1"/>
    <property type="molecule type" value="Genomic_DNA"/>
</dbReference>
<dbReference type="RefSeq" id="WP_139053870.1">
    <property type="nucleotide sequence ID" value="NZ_VDDB01000005.1"/>
</dbReference>